<dbReference type="OMA" id="VILANTW"/>
<dbReference type="AlphaFoldDB" id="G9MVH3"/>
<dbReference type="Proteomes" id="UP000007115">
    <property type="component" value="Unassembled WGS sequence"/>
</dbReference>
<reference evidence="1 2" key="1">
    <citation type="journal article" date="2011" name="Genome Biol.">
        <title>Comparative genome sequence analysis underscores mycoparasitism as the ancestral life style of Trichoderma.</title>
        <authorList>
            <person name="Kubicek C.P."/>
            <person name="Herrera-Estrella A."/>
            <person name="Seidl-Seiboth V."/>
            <person name="Martinez D.A."/>
            <person name="Druzhinina I.S."/>
            <person name="Thon M."/>
            <person name="Zeilinger S."/>
            <person name="Casas-Flores S."/>
            <person name="Horwitz B.A."/>
            <person name="Mukherjee P.K."/>
            <person name="Mukherjee M."/>
            <person name="Kredics L."/>
            <person name="Alcaraz L.D."/>
            <person name="Aerts A."/>
            <person name="Antal Z."/>
            <person name="Atanasova L."/>
            <person name="Cervantes-Badillo M.G."/>
            <person name="Challacombe J."/>
            <person name="Chertkov O."/>
            <person name="McCluskey K."/>
            <person name="Coulpier F."/>
            <person name="Deshpande N."/>
            <person name="von Doehren H."/>
            <person name="Ebbole D.J."/>
            <person name="Esquivel-Naranjo E.U."/>
            <person name="Fekete E."/>
            <person name="Flipphi M."/>
            <person name="Glaser F."/>
            <person name="Gomez-Rodriguez E.Y."/>
            <person name="Gruber S."/>
            <person name="Han C."/>
            <person name="Henrissat B."/>
            <person name="Hermosa R."/>
            <person name="Hernandez-Onate M."/>
            <person name="Karaffa L."/>
            <person name="Kosti I."/>
            <person name="Le Crom S."/>
            <person name="Lindquist E."/>
            <person name="Lucas S."/>
            <person name="Luebeck M."/>
            <person name="Luebeck P.S."/>
            <person name="Margeot A."/>
            <person name="Metz B."/>
            <person name="Misra M."/>
            <person name="Nevalainen H."/>
            <person name="Omann M."/>
            <person name="Packer N."/>
            <person name="Perrone G."/>
            <person name="Uresti-Rivera E.E."/>
            <person name="Salamov A."/>
            <person name="Schmoll M."/>
            <person name="Seiboth B."/>
            <person name="Shapiro H."/>
            <person name="Sukno S."/>
            <person name="Tamayo-Ramos J.A."/>
            <person name="Tisch D."/>
            <person name="Wiest A."/>
            <person name="Wilkinson H.H."/>
            <person name="Zhang M."/>
            <person name="Coutinho P.M."/>
            <person name="Kenerley C.M."/>
            <person name="Monte E."/>
            <person name="Baker S.E."/>
            <person name="Grigoriev I.V."/>
        </authorList>
    </citation>
    <scope>NUCLEOTIDE SEQUENCE [LARGE SCALE GENOMIC DNA]</scope>
    <source>
        <strain evidence="2">Gv29-8 / FGSC 10586</strain>
    </source>
</reference>
<dbReference type="EMBL" id="ABDF02000069">
    <property type="protein sequence ID" value="EHK21599.1"/>
    <property type="molecule type" value="Genomic_DNA"/>
</dbReference>
<dbReference type="CDD" id="cd00377">
    <property type="entry name" value="ICL_PEPM"/>
    <property type="match status" value="1"/>
</dbReference>
<dbReference type="GO" id="GO:0003824">
    <property type="term" value="F:catalytic activity"/>
    <property type="evidence" value="ECO:0007669"/>
    <property type="project" value="InterPro"/>
</dbReference>
<accession>G9MVH3</accession>
<comment type="caution">
    <text evidence="1">The sequence shown here is derived from an EMBL/GenBank/DDBJ whole genome shotgun (WGS) entry which is preliminary data.</text>
</comment>
<dbReference type="InParanoid" id="G9MVH3"/>
<dbReference type="InterPro" id="IPR039556">
    <property type="entry name" value="ICL/PEPM"/>
</dbReference>
<dbReference type="SUPFAM" id="SSF51621">
    <property type="entry name" value="Phosphoenolpyruvate/pyruvate domain"/>
    <property type="match status" value="1"/>
</dbReference>
<dbReference type="GeneID" id="25795233"/>
<dbReference type="RefSeq" id="XP_013955792.1">
    <property type="nucleotide sequence ID" value="XM_014100317.1"/>
</dbReference>
<dbReference type="Pfam" id="PF13714">
    <property type="entry name" value="PEP_mutase"/>
    <property type="match status" value="1"/>
</dbReference>
<dbReference type="InterPro" id="IPR015813">
    <property type="entry name" value="Pyrv/PenolPyrv_kinase-like_dom"/>
</dbReference>
<proteinExistence type="predicted"/>
<organism evidence="1 2">
    <name type="scientific">Hypocrea virens (strain Gv29-8 / FGSC 10586)</name>
    <name type="common">Gliocladium virens</name>
    <name type="synonym">Trichoderma virens</name>
    <dbReference type="NCBI Taxonomy" id="413071"/>
    <lineage>
        <taxon>Eukaryota</taxon>
        <taxon>Fungi</taxon>
        <taxon>Dikarya</taxon>
        <taxon>Ascomycota</taxon>
        <taxon>Pezizomycotina</taxon>
        <taxon>Sordariomycetes</taxon>
        <taxon>Hypocreomycetidae</taxon>
        <taxon>Hypocreales</taxon>
        <taxon>Hypocreaceae</taxon>
        <taxon>Trichoderma</taxon>
    </lineage>
</organism>
<evidence type="ECO:0000313" key="1">
    <source>
        <dbReference type="EMBL" id="EHK21599.1"/>
    </source>
</evidence>
<dbReference type="HOGENOM" id="CLU_027389_2_0_1"/>
<dbReference type="Gene3D" id="3.20.20.60">
    <property type="entry name" value="Phosphoenolpyruvate-binding domains"/>
    <property type="match status" value="1"/>
</dbReference>
<dbReference type="eggNOG" id="ENOG502RZTD">
    <property type="taxonomic scope" value="Eukaryota"/>
</dbReference>
<dbReference type="PANTHER" id="PTHR42905:SF16">
    <property type="entry name" value="CARBOXYPHOSPHONOENOLPYRUVATE PHOSPHONOMUTASE-LIKE PROTEIN (AFU_ORTHOLOGUE AFUA_5G07230)"/>
    <property type="match status" value="1"/>
</dbReference>
<keyword evidence="2" id="KW-1185">Reference proteome</keyword>
<dbReference type="VEuPathDB" id="FungiDB:TRIVIDRAFT_52722"/>
<name>G9MVH3_HYPVG</name>
<dbReference type="InterPro" id="IPR040442">
    <property type="entry name" value="Pyrv_kinase-like_dom_sf"/>
</dbReference>
<protein>
    <submittedName>
        <fullName evidence="1">Uncharacterized protein</fullName>
    </submittedName>
</protein>
<gene>
    <name evidence="1" type="ORF">TRIVIDRAFT_52722</name>
</gene>
<dbReference type="PANTHER" id="PTHR42905">
    <property type="entry name" value="PHOSPHOENOLPYRUVATE CARBOXYLASE"/>
    <property type="match status" value="1"/>
</dbReference>
<sequence length="265" mass="27877">MFVVLGILLIAYALQHLSISFKAFHVSGSPLIFANIYDAVSARAVASLPSAKALATASYAVAEAAGLKDDTLTRAANVAAARNISSAIKEFGKPLSVDFQDGYGDELEEGITELLKTGVVGINLEDYNGSAKILYSISEATDRVKRVLNTANAFGVPQFVVNARCDTLVQSGSLEEVIERGRAYLAAGATTVFVWGGSSRGVSRDEVVRLVKEFDGRLNVLLNLSGGLTTKELAAIGVARISIGPTLQIGAMAKLQKDAEAILAI</sequence>
<evidence type="ECO:0000313" key="2">
    <source>
        <dbReference type="Proteomes" id="UP000007115"/>
    </source>
</evidence>
<dbReference type="OrthoDB" id="429143at2759"/>